<dbReference type="AlphaFoldDB" id="A0A507QQV3"/>
<comment type="similarity">
    <text evidence="1">Belongs to the RMI1 family.</text>
</comment>
<feature type="domain" description="RecQ mediated genome instability protein 1 OB-fold" evidence="3">
    <location>
        <begin position="68"/>
        <end position="230"/>
    </location>
</feature>
<keyword evidence="6" id="KW-1185">Reference proteome</keyword>
<accession>A0A507QQV3</accession>
<sequence>MATLQDQIASHLLTTKSLPVSRSWLQTFTTTTTTSNVPLSTLAQTALYHILNSDIRETLSTDRPSSLLPMDISDPTLKERRLPCPIPVQVLDIEDIGTSLWNQVEAIERVERGETVRGKEIIRTVNVDDREVLGNSNGNANNNSAATASGMGGSSNGPHRLILQDAANTRVVGIELKSVDGIGIGKLPIGAKMILRSVTVARGMALLVPDSVTILGGKIESLDQEWKRTRKARLLERLQAEGNTNGETTG</sequence>
<feature type="domain" description="RMI1 N-terminal" evidence="4">
    <location>
        <begin position="12"/>
        <end position="58"/>
    </location>
</feature>
<name>A0A507QQV3_MONPU</name>
<dbReference type="InterPro" id="IPR013894">
    <property type="entry name" value="RMI1_OB"/>
</dbReference>
<comment type="caution">
    <text evidence="5">The sequence shown here is derived from an EMBL/GenBank/DDBJ whole genome shotgun (WGS) entry which is preliminary data.</text>
</comment>
<dbReference type="GO" id="GO:0000724">
    <property type="term" value="P:double-strand break repair via homologous recombination"/>
    <property type="evidence" value="ECO:0007669"/>
    <property type="project" value="TreeGrafter"/>
</dbReference>
<dbReference type="GO" id="GO:0000712">
    <property type="term" value="P:resolution of meiotic recombination intermediates"/>
    <property type="evidence" value="ECO:0007669"/>
    <property type="project" value="TreeGrafter"/>
</dbReference>
<evidence type="ECO:0000313" key="5">
    <source>
        <dbReference type="EMBL" id="TQB70041.1"/>
    </source>
</evidence>
<reference evidence="5 6" key="1">
    <citation type="submission" date="2019-06" db="EMBL/GenBank/DDBJ databases">
        <title>Wine fermentation using esterase from Monascus purpureus.</title>
        <authorList>
            <person name="Geng C."/>
            <person name="Zhang Y."/>
        </authorList>
    </citation>
    <scope>NUCLEOTIDE SEQUENCE [LARGE SCALE GENOMIC DNA]</scope>
    <source>
        <strain evidence="5">HQ1</strain>
    </source>
</reference>
<dbReference type="PANTHER" id="PTHR14790:SF15">
    <property type="entry name" value="RECQ-MEDIATED GENOME INSTABILITY PROTEIN 1"/>
    <property type="match status" value="1"/>
</dbReference>
<dbReference type="EMBL" id="VIFY01000124">
    <property type="protein sequence ID" value="TQB70041.1"/>
    <property type="molecule type" value="Genomic_DNA"/>
</dbReference>
<evidence type="ECO:0000259" key="4">
    <source>
        <dbReference type="Pfam" id="PF21000"/>
    </source>
</evidence>
<dbReference type="OrthoDB" id="341511at2759"/>
<dbReference type="Pfam" id="PF21000">
    <property type="entry name" value="RMI1_N_N"/>
    <property type="match status" value="1"/>
</dbReference>
<dbReference type="Proteomes" id="UP000319663">
    <property type="component" value="Unassembled WGS sequence"/>
</dbReference>
<evidence type="ECO:0000256" key="1">
    <source>
        <dbReference type="ARBA" id="ARBA00006395"/>
    </source>
</evidence>
<evidence type="ECO:0000256" key="2">
    <source>
        <dbReference type="ARBA" id="ARBA00018987"/>
    </source>
</evidence>
<dbReference type="GO" id="GO:0031422">
    <property type="term" value="C:RecQ family helicase-topoisomerase III complex"/>
    <property type="evidence" value="ECO:0007669"/>
    <property type="project" value="TreeGrafter"/>
</dbReference>
<dbReference type="SMART" id="SM01161">
    <property type="entry name" value="DUF1767"/>
    <property type="match status" value="1"/>
</dbReference>
<evidence type="ECO:0000259" key="3">
    <source>
        <dbReference type="Pfam" id="PF08585"/>
    </source>
</evidence>
<proteinExistence type="inferred from homology"/>
<evidence type="ECO:0000313" key="6">
    <source>
        <dbReference type="Proteomes" id="UP000319663"/>
    </source>
</evidence>
<organism evidence="5 6">
    <name type="scientific">Monascus purpureus</name>
    <name type="common">Red mold</name>
    <name type="synonym">Monascus anka</name>
    <dbReference type="NCBI Taxonomy" id="5098"/>
    <lineage>
        <taxon>Eukaryota</taxon>
        <taxon>Fungi</taxon>
        <taxon>Dikarya</taxon>
        <taxon>Ascomycota</taxon>
        <taxon>Pezizomycotina</taxon>
        <taxon>Eurotiomycetes</taxon>
        <taxon>Eurotiomycetidae</taxon>
        <taxon>Eurotiales</taxon>
        <taxon>Aspergillaceae</taxon>
        <taxon>Monascus</taxon>
    </lineage>
</organism>
<protein>
    <recommendedName>
        <fullName evidence="2">RecQ-mediated genome instability protein 1</fullName>
    </recommendedName>
</protein>
<gene>
    <name evidence="5" type="ORF">MPDQ_001009</name>
</gene>
<dbReference type="Gene3D" id="2.40.50.770">
    <property type="entry name" value="RecQ-mediated genome instability protein Rmi1, C-terminal domain"/>
    <property type="match status" value="1"/>
</dbReference>
<dbReference type="STRING" id="5098.A0A507QQV3"/>
<dbReference type="PANTHER" id="PTHR14790">
    <property type="entry name" value="RECQ-MEDIATED GENOME INSTABILITY PROTEIN 1 RMI1"/>
    <property type="match status" value="1"/>
</dbReference>
<dbReference type="GO" id="GO:0016604">
    <property type="term" value="C:nuclear body"/>
    <property type="evidence" value="ECO:0007669"/>
    <property type="project" value="TreeGrafter"/>
</dbReference>
<dbReference type="Pfam" id="PF08585">
    <property type="entry name" value="RMI1_N_C"/>
    <property type="match status" value="1"/>
</dbReference>
<dbReference type="InterPro" id="IPR049363">
    <property type="entry name" value="RMI1_N"/>
</dbReference>
<dbReference type="InterPro" id="IPR042470">
    <property type="entry name" value="RMI1_N_C_sf"/>
</dbReference>